<evidence type="ECO:0000313" key="3">
    <source>
        <dbReference type="EMBL" id="QEW07831.1"/>
    </source>
</evidence>
<dbReference type="PIRSF" id="PIRSF020419">
    <property type="entry name" value="Fe_uptake_reg_CjrA_prd"/>
    <property type="match status" value="1"/>
</dbReference>
<feature type="signal peptide" evidence="1">
    <location>
        <begin position="1"/>
        <end position="22"/>
    </location>
</feature>
<dbReference type="CDD" id="cd14727">
    <property type="entry name" value="ChanN-like"/>
    <property type="match status" value="1"/>
</dbReference>
<evidence type="ECO:0000259" key="2">
    <source>
        <dbReference type="Pfam" id="PF04187"/>
    </source>
</evidence>
<accession>A0A5J6LIA1</accession>
<keyword evidence="3" id="KW-0449">Lipoprotein</keyword>
<name>A0A5J6LIA1_9GAMM</name>
<dbReference type="SUPFAM" id="SSF159501">
    <property type="entry name" value="EreA/ChaN-like"/>
    <property type="match status" value="1"/>
</dbReference>
<sequence length="300" mass="33681">MHRLGHRLLLGLALLFSTAALADTRWLAPEQVNNPLVGKLWHSEPRAFIDLDNLLSSLPVGSWLLLGEQHDHPDHHQLQLQILTRLAQQNRLGSVAFEMANSDQQAQIDEWSGRGDSVTAEALDWSAGWPWERYAPQLQFALNQAKQVVAADLPRAAQMQAYQLGAPEGYLDTAHTRYMMELIYTSHCAQLPRTSLIQMLQVQLARDQQMARRMQATTQVDKINVLIAGAQHTRNDTGVARWLPETLSSTSLIMVALSEQTDPTYYLEETYPDYAAEGQSADLLLFTPAMPEQDHCAAFQ</sequence>
<dbReference type="Gene3D" id="3.40.50.11550">
    <property type="match status" value="2"/>
</dbReference>
<dbReference type="RefSeq" id="WP_151057643.1">
    <property type="nucleotide sequence ID" value="NZ_CP044222.1"/>
</dbReference>
<feature type="chain" id="PRO_5023849199" evidence="1">
    <location>
        <begin position="23"/>
        <end position="300"/>
    </location>
</feature>
<evidence type="ECO:0000313" key="4">
    <source>
        <dbReference type="Proteomes" id="UP000325606"/>
    </source>
</evidence>
<dbReference type="EMBL" id="CP044222">
    <property type="protein sequence ID" value="QEW07831.1"/>
    <property type="molecule type" value="Genomic_DNA"/>
</dbReference>
<evidence type="ECO:0000256" key="1">
    <source>
        <dbReference type="SAM" id="SignalP"/>
    </source>
</evidence>
<gene>
    <name evidence="3" type="ORF">F5I99_15765</name>
</gene>
<dbReference type="AlphaFoldDB" id="A0A5J6LIA1"/>
<keyword evidence="1" id="KW-0732">Signal</keyword>
<proteinExistence type="predicted"/>
<organism evidence="3 4">
    <name type="scientific">Nitrincola iocasae</name>
    <dbReference type="NCBI Taxonomy" id="2614693"/>
    <lineage>
        <taxon>Bacteria</taxon>
        <taxon>Pseudomonadati</taxon>
        <taxon>Pseudomonadota</taxon>
        <taxon>Gammaproteobacteria</taxon>
        <taxon>Oceanospirillales</taxon>
        <taxon>Oceanospirillaceae</taxon>
        <taxon>Nitrincola</taxon>
    </lineage>
</organism>
<dbReference type="Pfam" id="PF04187">
    <property type="entry name" value="Cofac_haem_bdg"/>
    <property type="match status" value="1"/>
</dbReference>
<reference evidence="3 4" key="1">
    <citation type="submission" date="2019-09" db="EMBL/GenBank/DDBJ databases">
        <title>Nitrincola iocasae sp. nov., a bacterium isolated from the sediment collected at a cold seep field in South China Sea.</title>
        <authorList>
            <person name="Zhang H."/>
            <person name="Wang H."/>
            <person name="Li C."/>
        </authorList>
    </citation>
    <scope>NUCLEOTIDE SEQUENCE [LARGE SCALE GENOMIC DNA]</scope>
    <source>
        <strain evidence="3 4">KXZD1103</strain>
    </source>
</reference>
<dbReference type="Proteomes" id="UP000325606">
    <property type="component" value="Chromosome"/>
</dbReference>
<dbReference type="InterPro" id="IPR007314">
    <property type="entry name" value="Cofac_haem-bd_dom"/>
</dbReference>
<dbReference type="InterPro" id="IPR016773">
    <property type="entry name" value="Fe3_uptake_reg_CjrA_prd"/>
</dbReference>
<keyword evidence="4" id="KW-1185">Reference proteome</keyword>
<dbReference type="KEGG" id="nik:F5I99_15765"/>
<feature type="domain" description="Haem-binding uptake Tiki superfamily ChaN" evidence="2">
    <location>
        <begin position="63"/>
        <end position="243"/>
    </location>
</feature>
<protein>
    <submittedName>
        <fullName evidence="3">ChaN family lipoprotein</fullName>
    </submittedName>
</protein>